<dbReference type="PROSITE" id="PS00455">
    <property type="entry name" value="AMP_BINDING"/>
    <property type="match status" value="1"/>
</dbReference>
<evidence type="ECO:0000259" key="2">
    <source>
        <dbReference type="Pfam" id="PF13193"/>
    </source>
</evidence>
<dbReference type="GO" id="GO:0016874">
    <property type="term" value="F:ligase activity"/>
    <property type="evidence" value="ECO:0007669"/>
    <property type="project" value="UniProtKB-KW"/>
</dbReference>
<evidence type="ECO:0000259" key="1">
    <source>
        <dbReference type="Pfam" id="PF00501"/>
    </source>
</evidence>
<protein>
    <submittedName>
        <fullName evidence="3">2,3-dihydroxybenzoate-AMP ligase</fullName>
    </submittedName>
</protein>
<dbReference type="InterPro" id="IPR020845">
    <property type="entry name" value="AMP-binding_CS"/>
</dbReference>
<dbReference type="EMBL" id="BOOZ01000009">
    <property type="protein sequence ID" value="GIJ08948.1"/>
    <property type="molecule type" value="Genomic_DNA"/>
</dbReference>
<feature type="domain" description="AMP-dependent synthetase/ligase" evidence="1">
    <location>
        <begin position="32"/>
        <end position="392"/>
    </location>
</feature>
<dbReference type="InterPro" id="IPR025110">
    <property type="entry name" value="AMP-bd_C"/>
</dbReference>
<reference evidence="3 4" key="1">
    <citation type="submission" date="2021-01" db="EMBL/GenBank/DDBJ databases">
        <title>Whole genome shotgun sequence of Verrucosispora andamanensis NBRC 109075.</title>
        <authorList>
            <person name="Komaki H."/>
            <person name="Tamura T."/>
        </authorList>
    </citation>
    <scope>NUCLEOTIDE SEQUENCE [LARGE SCALE GENOMIC DNA]</scope>
    <source>
        <strain evidence="3 4">NBRC 109075</strain>
    </source>
</reference>
<dbReference type="InterPro" id="IPR045851">
    <property type="entry name" value="AMP-bd_C_sf"/>
</dbReference>
<dbReference type="Gene3D" id="3.30.300.30">
    <property type="match status" value="1"/>
</dbReference>
<name>A0ABQ4HTG2_9ACTN</name>
<dbReference type="PANTHER" id="PTHR43767">
    <property type="entry name" value="LONG-CHAIN-FATTY-ACID--COA LIGASE"/>
    <property type="match status" value="1"/>
</dbReference>
<dbReference type="SUPFAM" id="SSF56801">
    <property type="entry name" value="Acetyl-CoA synthetase-like"/>
    <property type="match status" value="1"/>
</dbReference>
<dbReference type="PANTHER" id="PTHR43767:SF1">
    <property type="entry name" value="NONRIBOSOMAL PEPTIDE SYNTHASE PES1 (EUROFUNG)-RELATED"/>
    <property type="match status" value="1"/>
</dbReference>
<dbReference type="Proteomes" id="UP000647017">
    <property type="component" value="Unassembled WGS sequence"/>
</dbReference>
<comment type="caution">
    <text evidence="3">The sequence shown here is derived from an EMBL/GenBank/DDBJ whole genome shotgun (WGS) entry which is preliminary data.</text>
</comment>
<organism evidence="3 4">
    <name type="scientific">Micromonospora andamanensis</name>
    <dbReference type="NCBI Taxonomy" id="1287068"/>
    <lineage>
        <taxon>Bacteria</taxon>
        <taxon>Bacillati</taxon>
        <taxon>Actinomycetota</taxon>
        <taxon>Actinomycetes</taxon>
        <taxon>Micromonosporales</taxon>
        <taxon>Micromonosporaceae</taxon>
        <taxon>Micromonospora</taxon>
    </lineage>
</organism>
<evidence type="ECO:0000313" key="4">
    <source>
        <dbReference type="Proteomes" id="UP000647017"/>
    </source>
</evidence>
<dbReference type="InterPro" id="IPR050237">
    <property type="entry name" value="ATP-dep_AMP-bd_enzyme"/>
</dbReference>
<evidence type="ECO:0000313" key="3">
    <source>
        <dbReference type="EMBL" id="GIJ08948.1"/>
    </source>
</evidence>
<dbReference type="Pfam" id="PF00501">
    <property type="entry name" value="AMP-binding"/>
    <property type="match status" value="1"/>
</dbReference>
<feature type="domain" description="AMP-binding enzyme C-terminal" evidence="2">
    <location>
        <begin position="443"/>
        <end position="518"/>
    </location>
</feature>
<sequence>MLEGCEPWPPEAVERYRRSGYWGDETLASLLREVAATDGDRVALVCGSRTVSYAHLDAWADRLAGGLYRLGIRRGDRIVVQLPNVPEFAAVAIAAFRLGALPVFALPAHRRSEITYLCAHTDAVAYLTTGTAAGFDHRQLAAEVRREVPGLRHVLIADDDAGEFTPLSVVDGPPVPAEVDPAEVAFFLLSGGTTGTPKLIPRTHRDYDFQIRATAAEMGFDADGVYLAALPVSHNAALGCPGLLGALRAGGRVVLASSPSPDEVFPLVAREQVTLTTLMPAYLPLWADLAGIFRADLSAVTIEVGGAPLAPAVAQRAEAALGCTITRWFGMAEGLLVFTRRDEPLEVRTGTEGLPLSAGDEILVVDDEDRPVPPGTSGELLARGPTVLRGYYRAADYNVRAFTTDGFLRTGDRVRLDENGRLVVLGRIKDVVNRGGEKVPPEEVEGHLLTHGQVREAAVIGVADAVLGEKTCAVVVAAGEPPTLAELRDWLTGRGVADYKLPDRLVVVTGLPRTGVGKIDKAALVATVTDRDV</sequence>
<keyword evidence="3" id="KW-0436">Ligase</keyword>
<dbReference type="InterPro" id="IPR000873">
    <property type="entry name" value="AMP-dep_synth/lig_dom"/>
</dbReference>
<gene>
    <name evidence="3" type="primary">dhbE_1</name>
    <name evidence="3" type="ORF">Van01_21620</name>
</gene>
<accession>A0ABQ4HTG2</accession>
<dbReference type="RefSeq" id="WP_204005254.1">
    <property type="nucleotide sequence ID" value="NZ_BOOZ01000009.1"/>
</dbReference>
<dbReference type="Gene3D" id="2.30.38.10">
    <property type="entry name" value="Luciferase, Domain 3"/>
    <property type="match status" value="1"/>
</dbReference>
<keyword evidence="4" id="KW-1185">Reference proteome</keyword>
<proteinExistence type="predicted"/>
<dbReference type="Pfam" id="PF13193">
    <property type="entry name" value="AMP-binding_C"/>
    <property type="match status" value="1"/>
</dbReference>
<dbReference type="Gene3D" id="3.40.50.980">
    <property type="match status" value="2"/>
</dbReference>